<reference evidence="2" key="1">
    <citation type="journal article" date="2023" name="G3 (Bethesda)">
        <title>Genome assembly and association tests identify interacting loci associated with vigor, precocity, and sex in interspecific pistachio rootstocks.</title>
        <authorList>
            <person name="Palmer W."/>
            <person name="Jacygrad E."/>
            <person name="Sagayaradj S."/>
            <person name="Cavanaugh K."/>
            <person name="Han R."/>
            <person name="Bertier L."/>
            <person name="Beede B."/>
            <person name="Kafkas S."/>
            <person name="Golino D."/>
            <person name="Preece J."/>
            <person name="Michelmore R."/>
        </authorList>
    </citation>
    <scope>NUCLEOTIDE SEQUENCE [LARGE SCALE GENOMIC DNA]</scope>
</reference>
<accession>A0ACC0XJF0</accession>
<dbReference type="EMBL" id="CM047747">
    <property type="protein sequence ID" value="KAJ0018528.1"/>
    <property type="molecule type" value="Genomic_DNA"/>
</dbReference>
<dbReference type="Proteomes" id="UP001163603">
    <property type="component" value="Chromosome 12"/>
</dbReference>
<keyword evidence="2" id="KW-1185">Reference proteome</keyword>
<protein>
    <submittedName>
        <fullName evidence="1">Uncharacterized protein</fullName>
    </submittedName>
</protein>
<organism evidence="1 2">
    <name type="scientific">Pistacia integerrima</name>
    <dbReference type="NCBI Taxonomy" id="434235"/>
    <lineage>
        <taxon>Eukaryota</taxon>
        <taxon>Viridiplantae</taxon>
        <taxon>Streptophyta</taxon>
        <taxon>Embryophyta</taxon>
        <taxon>Tracheophyta</taxon>
        <taxon>Spermatophyta</taxon>
        <taxon>Magnoliopsida</taxon>
        <taxon>eudicotyledons</taxon>
        <taxon>Gunneridae</taxon>
        <taxon>Pentapetalae</taxon>
        <taxon>rosids</taxon>
        <taxon>malvids</taxon>
        <taxon>Sapindales</taxon>
        <taxon>Anacardiaceae</taxon>
        <taxon>Pistacia</taxon>
    </lineage>
</organism>
<gene>
    <name evidence="1" type="ORF">Pint_12218</name>
</gene>
<evidence type="ECO:0000313" key="2">
    <source>
        <dbReference type="Proteomes" id="UP001163603"/>
    </source>
</evidence>
<name>A0ACC0XJF0_9ROSI</name>
<evidence type="ECO:0000313" key="1">
    <source>
        <dbReference type="EMBL" id="KAJ0018528.1"/>
    </source>
</evidence>
<comment type="caution">
    <text evidence="1">The sequence shown here is derived from an EMBL/GenBank/DDBJ whole genome shotgun (WGS) entry which is preliminary data.</text>
</comment>
<sequence>MKYIFTFIKNSFTLIMLHNNCKINILPCLNNPKKENRNFRKKHLEKTERIRPMFI</sequence>
<proteinExistence type="predicted"/>